<feature type="compositionally biased region" description="Basic and acidic residues" evidence="1">
    <location>
        <begin position="55"/>
        <end position="65"/>
    </location>
</feature>
<protein>
    <recommendedName>
        <fullName evidence="5">Secreted protein</fullName>
    </recommendedName>
</protein>
<feature type="compositionally biased region" description="Polar residues" evidence="1">
    <location>
        <begin position="108"/>
        <end position="118"/>
    </location>
</feature>
<keyword evidence="4" id="KW-1185">Reference proteome</keyword>
<comment type="caution">
    <text evidence="3">The sequence shown here is derived from an EMBL/GenBank/DDBJ whole genome shotgun (WGS) entry which is preliminary data.</text>
</comment>
<dbReference type="Proteomes" id="UP001055101">
    <property type="component" value="Unassembled WGS sequence"/>
</dbReference>
<dbReference type="EMBL" id="BPRA01000035">
    <property type="protein sequence ID" value="GJE57889.1"/>
    <property type="molecule type" value="Genomic_DNA"/>
</dbReference>
<evidence type="ECO:0000256" key="1">
    <source>
        <dbReference type="SAM" id="MobiDB-lite"/>
    </source>
</evidence>
<sequence length="118" mass="12010">MVSGIFSRRLPVAALLLTLGMTLSAQAEPGDIKGQDAMGDKNKSANDGWSQAPVPREESASKDAENPGGNSMSNKSDSSSTKTVGASSASNNGSDDPQKPLDHRTPGPSGSNPASPTK</sequence>
<reference evidence="3" key="1">
    <citation type="journal article" date="2021" name="Front. Microbiol.">
        <title>Comprehensive Comparative Genomics and Phenotyping of Methylobacterium Species.</title>
        <authorList>
            <person name="Alessa O."/>
            <person name="Ogura Y."/>
            <person name="Fujitani Y."/>
            <person name="Takami H."/>
            <person name="Hayashi T."/>
            <person name="Sahin N."/>
            <person name="Tani A."/>
        </authorList>
    </citation>
    <scope>NUCLEOTIDE SEQUENCE</scope>
    <source>
        <strain evidence="3">DSM 23674</strain>
    </source>
</reference>
<name>A0ABQ4TTY4_9HYPH</name>
<proteinExistence type="predicted"/>
<reference evidence="3" key="2">
    <citation type="submission" date="2021-08" db="EMBL/GenBank/DDBJ databases">
        <authorList>
            <person name="Tani A."/>
            <person name="Ola A."/>
            <person name="Ogura Y."/>
            <person name="Katsura K."/>
            <person name="Hayashi T."/>
        </authorList>
    </citation>
    <scope>NUCLEOTIDE SEQUENCE</scope>
    <source>
        <strain evidence="3">DSM 23674</strain>
    </source>
</reference>
<feature type="chain" id="PRO_5047360742" description="Secreted protein" evidence="2">
    <location>
        <begin position="28"/>
        <end position="118"/>
    </location>
</feature>
<dbReference type="RefSeq" id="WP_147817283.1">
    <property type="nucleotide sequence ID" value="NZ_BPRA01000035.1"/>
</dbReference>
<feature type="compositionally biased region" description="Basic and acidic residues" evidence="1">
    <location>
        <begin position="96"/>
        <end position="105"/>
    </location>
</feature>
<gene>
    <name evidence="3" type="ORF">EKPJFOCH_4411</name>
</gene>
<feature type="compositionally biased region" description="Basic and acidic residues" evidence="1">
    <location>
        <begin position="30"/>
        <end position="44"/>
    </location>
</feature>
<keyword evidence="2" id="KW-0732">Signal</keyword>
<evidence type="ECO:0000313" key="3">
    <source>
        <dbReference type="EMBL" id="GJE57889.1"/>
    </source>
</evidence>
<evidence type="ECO:0008006" key="5">
    <source>
        <dbReference type="Google" id="ProtNLM"/>
    </source>
</evidence>
<feature type="compositionally biased region" description="Polar residues" evidence="1">
    <location>
        <begin position="84"/>
        <end position="95"/>
    </location>
</feature>
<evidence type="ECO:0000313" key="4">
    <source>
        <dbReference type="Proteomes" id="UP001055101"/>
    </source>
</evidence>
<accession>A0ABQ4TTY4</accession>
<organism evidence="3 4">
    <name type="scientific">Methylobacterium thuringiense</name>
    <dbReference type="NCBI Taxonomy" id="1003091"/>
    <lineage>
        <taxon>Bacteria</taxon>
        <taxon>Pseudomonadati</taxon>
        <taxon>Pseudomonadota</taxon>
        <taxon>Alphaproteobacteria</taxon>
        <taxon>Hyphomicrobiales</taxon>
        <taxon>Methylobacteriaceae</taxon>
        <taxon>Methylobacterium</taxon>
    </lineage>
</organism>
<feature type="region of interest" description="Disordered" evidence="1">
    <location>
        <begin position="29"/>
        <end position="118"/>
    </location>
</feature>
<evidence type="ECO:0000256" key="2">
    <source>
        <dbReference type="SAM" id="SignalP"/>
    </source>
</evidence>
<feature type="compositionally biased region" description="Low complexity" evidence="1">
    <location>
        <begin position="70"/>
        <end position="83"/>
    </location>
</feature>
<feature type="signal peptide" evidence="2">
    <location>
        <begin position="1"/>
        <end position="27"/>
    </location>
</feature>